<dbReference type="CDD" id="cd05930">
    <property type="entry name" value="A_NRPS"/>
    <property type="match status" value="2"/>
</dbReference>
<dbReference type="PROSITE" id="PS00455">
    <property type="entry name" value="AMP_BINDING"/>
    <property type="match status" value="4"/>
</dbReference>
<protein>
    <submittedName>
        <fullName evidence="6">Amino acid adenylation domain-containing protein</fullName>
    </submittedName>
</protein>
<evidence type="ECO:0000313" key="6">
    <source>
        <dbReference type="EMBL" id="MFC5667733.1"/>
    </source>
</evidence>
<gene>
    <name evidence="6" type="ORF">ACFP3U_32815</name>
</gene>
<dbReference type="SUPFAM" id="SSF47336">
    <property type="entry name" value="ACP-like"/>
    <property type="match status" value="5"/>
</dbReference>
<evidence type="ECO:0000313" key="7">
    <source>
        <dbReference type="Proteomes" id="UP001595975"/>
    </source>
</evidence>
<dbReference type="InterPro" id="IPR025110">
    <property type="entry name" value="AMP-bd_C"/>
</dbReference>
<dbReference type="SMART" id="SM00823">
    <property type="entry name" value="PKS_PP"/>
    <property type="match status" value="5"/>
</dbReference>
<reference evidence="7" key="1">
    <citation type="journal article" date="2019" name="Int. J. Syst. Evol. Microbiol.">
        <title>The Global Catalogue of Microorganisms (GCM) 10K type strain sequencing project: providing services to taxonomists for standard genome sequencing and annotation.</title>
        <authorList>
            <consortium name="The Broad Institute Genomics Platform"/>
            <consortium name="The Broad Institute Genome Sequencing Center for Infectious Disease"/>
            <person name="Wu L."/>
            <person name="Ma J."/>
        </authorList>
    </citation>
    <scope>NUCLEOTIDE SEQUENCE [LARGE SCALE GENOMIC DNA]</scope>
    <source>
        <strain evidence="7">CGMCC 4.1437</strain>
    </source>
</reference>
<evidence type="ECO:0000259" key="5">
    <source>
        <dbReference type="PROSITE" id="PS50862"/>
    </source>
</evidence>
<dbReference type="CDD" id="cd17643">
    <property type="entry name" value="A_NRPS_Cytc1-like"/>
    <property type="match status" value="2"/>
</dbReference>
<dbReference type="Gene3D" id="3.40.50.980">
    <property type="match status" value="6"/>
</dbReference>
<dbReference type="Gene3D" id="1.10.1200.10">
    <property type="entry name" value="ACP-like"/>
    <property type="match status" value="5"/>
</dbReference>
<feature type="domain" description="Carrier" evidence="4">
    <location>
        <begin position="5263"/>
        <end position="5337"/>
    </location>
</feature>
<dbReference type="Pfam" id="PF00668">
    <property type="entry name" value="Condensation"/>
    <property type="match status" value="6"/>
</dbReference>
<dbReference type="Gene3D" id="2.30.38.10">
    <property type="entry name" value="Luciferase, Domain 3"/>
    <property type="match status" value="3"/>
</dbReference>
<keyword evidence="2" id="KW-0596">Phosphopantetheine</keyword>
<dbReference type="Gene3D" id="3.40.50.12780">
    <property type="entry name" value="N-terminal domain of ligase-like"/>
    <property type="match status" value="2"/>
</dbReference>
<organism evidence="6 7">
    <name type="scientific">Kitasatospora misakiensis</name>
    <dbReference type="NCBI Taxonomy" id="67330"/>
    <lineage>
        <taxon>Bacteria</taxon>
        <taxon>Bacillati</taxon>
        <taxon>Actinomycetota</taxon>
        <taxon>Actinomycetes</taxon>
        <taxon>Kitasatosporales</taxon>
        <taxon>Streptomycetaceae</taxon>
        <taxon>Kitasatospora</taxon>
    </lineage>
</organism>
<dbReference type="Gene3D" id="3.30.559.10">
    <property type="entry name" value="Chloramphenicol acetyltransferase-like domain"/>
    <property type="match status" value="6"/>
</dbReference>
<name>A0ABW0XDC4_9ACTN</name>
<evidence type="ECO:0000256" key="3">
    <source>
        <dbReference type="ARBA" id="ARBA00022553"/>
    </source>
</evidence>
<keyword evidence="3" id="KW-0597">Phosphoprotein</keyword>
<dbReference type="InterPro" id="IPR020845">
    <property type="entry name" value="AMP-binding_CS"/>
</dbReference>
<evidence type="ECO:0000259" key="4">
    <source>
        <dbReference type="PROSITE" id="PS50075"/>
    </source>
</evidence>
<feature type="non-terminal residue" evidence="6">
    <location>
        <position position="5688"/>
    </location>
</feature>
<dbReference type="Gene3D" id="3.30.300.30">
    <property type="match status" value="5"/>
</dbReference>
<dbReference type="SUPFAM" id="SSF52777">
    <property type="entry name" value="CoA-dependent acyltransferases"/>
    <property type="match status" value="12"/>
</dbReference>
<dbReference type="InterPro" id="IPR006195">
    <property type="entry name" value="aa-tRNA-synth_II"/>
</dbReference>
<comment type="caution">
    <text evidence="6">The sequence shown here is derived from an EMBL/GenBank/DDBJ whole genome shotgun (WGS) entry which is preliminary data.</text>
</comment>
<proteinExistence type="predicted"/>
<dbReference type="InterPro" id="IPR009081">
    <property type="entry name" value="PP-bd_ACP"/>
</dbReference>
<dbReference type="InterPro" id="IPR042099">
    <property type="entry name" value="ANL_N_sf"/>
</dbReference>
<dbReference type="InterPro" id="IPR045851">
    <property type="entry name" value="AMP-bd_C_sf"/>
</dbReference>
<feature type="domain" description="Aminoacyl-transfer RNA synthetases class-II family profile" evidence="5">
    <location>
        <begin position="1"/>
        <end position="581"/>
    </location>
</feature>
<dbReference type="InterPro" id="IPR010071">
    <property type="entry name" value="AA_adenyl_dom"/>
</dbReference>
<comment type="cofactor">
    <cofactor evidence="1">
        <name>pantetheine 4'-phosphate</name>
        <dbReference type="ChEBI" id="CHEBI:47942"/>
    </cofactor>
</comment>
<dbReference type="InterPro" id="IPR001242">
    <property type="entry name" value="Condensation_dom"/>
</dbReference>
<evidence type="ECO:0000256" key="1">
    <source>
        <dbReference type="ARBA" id="ARBA00001957"/>
    </source>
</evidence>
<dbReference type="SUPFAM" id="SSF56801">
    <property type="entry name" value="Acetyl-CoA synthetase-like"/>
    <property type="match status" value="5"/>
</dbReference>
<sequence>MSTGDERSTEQDVAQRREELLRRRLAGKRGGRRSLITRADRERPLPLSFGQQQMWFLNRLEPDSAEYLVPLVLRLTGTLDRAALGAAWTGIVARHEILRTRYALAGEEPVQLVEEPRPAPLPVTDLTAVPAAEREQRARAAAETEIGTPFDLERDLSARARLIALTADEHLLVVTFHHIACDAWSVGLFAEELGALYAASTAGQGDPLEPLPVQYADFAAWQRAELAGPALERQLGHWRERLAGVPVLDLPTDRPRPARRDPAGDAVSFTVPAGTARRARELAAAHGTTRFTVLLTAFQGLLARWTGGSDIPVGVTVSGRARPELQKLIGYGINVVVARLGWTGDPAFRDLLDAGRATVLEAFEHQSVPFARLVDELQPERDASRTPLYQVDFILREHTAPAFELPGLTVRPETADRIAKTDLTLDIEDSQDGALHARLRYATALFDRETVERMAEHYVRLLDAATVDPAARLSELPLLGEAEYARLLAEGNDTAVALDEATTLPALFEERARRTPDAPAVLFEDTVLTYRELDERANRLARLLIGRGIGPERLVALALPRSAELVVAVLAVLKSGAGYLPLDPAHPRERIAFQLDDARPALALTVAETDGLLAGLTPARIVLDAAPTAEALAAQPATAPADGERTAPLLPAHPAYAIYTSGSTGRPKGVLIGHGALVNQLTWMADAFPLTADDRVLSRTAPTFDASVWELWLPLLTGAAVCVAPAEVLRDPELLLAHIARQGVTVAQFVPALLALAVRARRSAEPLPLRLVFVGGEPIAPALAAEAAAAWGVRIHNLYGPTETTVQVTTHAFDPAADTATVPLGRPVRNTRLYVLDATLRPVPAGVPGELYVAGHQLARGYLHRPELTAERFLPDPFAAGERLYRTGDLVRRHRDGRLEYVGRTDEQVKVRGHRIEPGEIEAAVADCPGVRQAAVLVREDRPGDRTIVAYVVAAPGTRVEAREVRELVAARLPESMVPSAVVALDALPLTPNGKLDRRALPAPGAEHLAAREHVAPRTEVEERLAAAWAEVLGLPRVGVEDGFFDLGGDSIRAVRLAGALREAGYEVSIRDLFEHRTVAALAAVVADRGTAAPAAAAVAPFALIDADDRALLPAGVVDAYPLSQVQTGMLVEMLTGEGGNAYRNISSYRIPDTEPFSAEALRAAVALLTGRHENLRTSVHLEGFGRPLQLVHARAEVPVAVSDVRALSAEQQERLAEDFGREERAAWFELTAAPLLRIAVHVEADDAWRLTFSHSHAVTDGWTVNSLLAELLDCYRALRDGREPAAFEPSAVRYADFVAAELDALADPAEQAFWTGVVGAHAPAAVPASWAAPASWDAAEPLHLRVPYGDLADGLRALAGEAGASLKTVLLAAHLKVLGTLSTEEAVHTGVVHHGRLEAVGADRVLGMHLNTLPFPARPGAARTWRELVEQVRRQETEIWSHRRYPLPAIQRAAGVGGELLPVLFDHQDFHQVDRDTTEVDGGLRDGGNEFELTATSRGGGIDLSTTTAVVSRENLARLGSMYRAVLAAMAADPFGDATGALLPEGERALLLGAWNAPAEQPVTAAVHELFAAVAAASPEAVALTSGSVHLTYRELDERANRIAQHLVAAGAGPDVIVGVCLERGPDLIPTLLGVLKSGAAYLPLDPINPAERLAYMLADAQAPILVTHSAVAAPEFAGTRIVLDRDAEAIAARPAVAPVTAVRPDNLIYVIYTSGSTGLPKGVCLTHANVVRLFSSTRDQYAFGADDVWILFHSYAFDVSVWEMWGALLHGGRLVVVPPTVTRSPEDLLDLLVRERVTVLCQTPSAFRSLAALAGDADAAVDALALHSVIFAGERLDMSELRPWTARLGAHRPALINMYGITETTVHSTYHRVTEDDLARPTHSPIGSPLADLTIHLLDADGQLVPVGVPGEIYVGGPAAARGYLNRPELTAERFVPDPYGPAGSRLYRSGDLAVRLADGTLESLGRIDKQVKIRGYRIELGEIEACLREHALVRDAVVAVREGEAGEKSLVAYVVLADGGVLDAAELRAHLGAALPDYMIPAAFVELAAVPLTANGKVDVRALPAPDLAAFAGTAFVAPRTPVEERLAAVWAEVLGLPQVGVEDSFFDLGGDSIRAVRLVGALRAAGFDVSIPDVFQLKTIAALAVRVAGQEAGESLIRTVEPFALIGERDRALLPADVVDAYPLSQVQTGMLVEMLASGDEHVYQNINSFRIPDSRPFSAEALRAALATVVARHDILRTSMHLDGFSQPVQLVHAHVDVPLAVHDLRGLSAEEQTGRATAYVAAERAAGFELTAAPLLRVAVHVEAEDAWRMTFSHIHAVTEGWSYHTLLMEVLACYRGLVEGQGLPAYEAPAVRYADFIAAELASLADADDQAFWQDVVTTHAPTALPASWAEQGATREKVHVRVPYADLEDGLRALAADAKTSLKSVLLAAHLKVLGALTAEDAFHAGVVYHGRLEAPGADRVLGMHLNTLPFPARRGARTWRELVEGVYRQETEIWSHRRYPLPAIQRAAGASGDLLGILFEYLDFHQVDTDAIDATATMGIGGNEFGLNVIARGGNLGLSSSTDVVGRANLERLGGMYRAVLEAMAGDPDGDASGVFLAEAERSLLLGEWAFGGRVERPAGTVLDLFEVQAAATPDAVAVVVGDVKLSYREVEERANQVAHHLLAAGAVADSLVGVCLERGPELVPVLLGIWKAGAAYLPLDPTLPAERLAYILADTAAPVLVTSTAHTATLSAVHQGTLVVLDTDRRLNRRPTAAPARSTDPAQLAYVIYTSGSTGRPKGVMIHHAGLANYLTWTVDAYASQGTGGAPLFSSISFDLGIPDLFTPLICGQAVTLLPDGIDTASLGSALAEAGPFSFVKLTPGHLDLLTHQLSAQQARDLAGVVIAAGDNFPVSLAERWQHLAGPGGTKVATEYGPTEITIGNSGLIIDELPAIEAIPLGAPIPNTGMYVLTEDLQPTPIGVAGEVYIDGAGLARGYLGRPDLTAEKFLPNPHGPAGSRLYRTGDLARFLPDGTLETLGRIDNQVKIRGYRIELGEIEARLREHPHVRDAVVTVREPQPGNKRLTAYLVPAEAVRPDTTALRAHLGAVLPDYMVPAAYQLIDHIPLTTNGKVDHRALPAPDLAAFGADASYVAPRTPLEERLAAVWCEVLDLPQAGVEDSFFDLGGDSIRAVRLVGALRAAGFDVSIPDVFQHRTVAALAELLGTRDLGHSLVAAVEPFALVTGQDRAKLPADAVDAYPLSQVQTGMLVEMLAGDGRNTYRNITSFRIPDTEAFDAAAMRAAVETVVARHEVLRTTMHLDGFSQPLQLVRAAVDVPVLVTDLRGLPSEEQTRRTLAWVEEDRATGFDLAAGPLLRLAVHIEADDAWRLTFSHLHVITDGWTVNSLLMELVGIYRELRDGREPAPFEAPSVRYADFVAAEQAALADPAEQAFWQGVVDTHSPLVLPSSWADESADPAERHGLRVPFADLEDGLRTLAAEAKTSLKSVLLAAHLTVLGALTAEEAFHTGVVYHGRLEAPGSDRVLGMHLNTLPFPATRGARTWHELVEGVYARETEIWSHRRYPLPAVQRAAGGVGSLLSVMFDHQNFHQVDADSVDVEATMGEGANEFDLVAIASGGAFRLSCAATVFAAENLARLGAMYRAVLEAMTADPFGDATGALLPEADRELLGAWNTPAEQPVTETVHELFAAVAAASPEAVALTSGSVHLTYRELDERANRIAQHLVAAGAGPDVIVGVCLERGPDLIPTLLGVLKSGAAYLPLDPINPAERLAYMLDDAQAPILVTHSALPELDFAGTRVVLDRDAEVIAARPAVAPVTAVRPDNLIYVIYTSGSTGLPKGVCLTHANVARLFTATREQIAFSAEDVWALFHSYAFDVSVWEMWGALLHGARLVVVPPTVGRSPQDLLDLLVRERVTVLCQTPSAFRSLAALAGDTDADADEDAAVEALALRAVIFAGERLDMSELEPWTARFGVRRPALVNMYGPTEITVYATYHRIGADDLAHPGRSVIGRRLADLTIHLLDAAGRPVPVGVPGEMHIGGPGLAQGYLRRPELTAEKFVPNPFGPAGTRLYRTGDLARFLPDGSIDFLGRIDKQVKVRGYRIELGEIEARLREHALVRDVVVAVRESDAGEKSLVGYVVPADGGVLDTSALRTHLAQALPEYMVPAAFVELAAVPLNGSGKVDHRALPAPDLAAFAGAAFVAPRTPVEERLAAVWCEVLGLSRVGVEDSFFDLGGDSIRAVRLVGALRAAGFDVSIPDVFQLKTVAALAVRVAGQEVGESLIRTVEPFALIGERDRALLPAGVVDAYPLSQVQTGMLVEMLAASGDEHVYQNINSFRIPDAEAFDAAAMRRAVDTVVARHDILRTSMHLDGFSQPLQLVHAHVDVPLTVHDVSALSAEEQQKLAFAYREEEYATGFDLSAAPLLRIAVHVEGADAWRMTFSQIHAITEGWSYHTLLMELVAAYRTLRDGREPAGYEAPAVRYADFIAAEQASLADADDQAFWQQVVDQHSPARIPASWATADEAASRETFHARAPFADLEEGLQRLAVEARTSIKSVFLAAHLKVLGMLTVEESFHTGVVYHGRLEAPGADRVLGMHLNTLPFPASRGAARTWRELVEGVYRQETEIWSHRRYPLPAIQRAAGNSRELLTILFEYLDFHQVDTDTVDVQANMGSDANEFGLNVIARSGRINLYSTGAVVSGENLERLGAMYRSVLEAMAGDPDGDASQVFLADAERALLLDGWASGGVVERGSATVLDLFEAQAAVTPDAVAVVAGDVKLSYREVEERANQVAHHLLAAGAVADSLIGVCLERGPELVPVLLGIWKAGAAYLPLDPTLPAERRAFILEDTQATILVTDAPGSFDGTTLLVNELTGGSRTAPVRSTDPAQLAYVIYTSGSTGRPKGVMIHHAGLANYLTWTVDSYASQGTGGAPLFSSISFDLGIPDLFTPLICGQAVTLLPDGLDTASLGTALAEAGPFSFVKLTPGHLDLLTHQLTAQQARDLAGVVIAAGDNFPVSLAERWQQLAGPDGTKVATEYGPTEITIGNSGLIIGELPTIEAIPLGAPIPNTGMYVLTEELQPTPIGVAGEVYIDGAGLARGYLGRPDLTAEKFLPNPHGPAGSRLYRTGDLARFLPDGTLETLGRIDNQVKIRGYRIELGEIEARLREHAQVRDAVVAVRALGSGEKSLVGYLVLADGVPLDVAALRAHLGAGLPEYMVPAAFVELAEIPLTTNGKVDHRALPAPDLAAFAGAEFVAPRTPVEERLAAVWCEVLGLSQVGVEDSFFDLGGDSIRAVRLVGALRAAGYDVSIPDVFQLKTIAALAGRLAGQQAGTSLVAAVAPFALIGADDRAQLPADVVDAYPLSQVQTGMLIEMLASGDARLYQNINSFRLPDAHPFSAEAMREAVDTVVARHDILRTTMHLDGFSQPLQLVHGDLRIPVGVHDVRGLSAEQQTELAFAFVDQERAAGFDIEAGPLLRLSVHVESDQAWRMTFSHIHAITEGWSYHTLLMELLSCYRSLVEGRGVPAYEVPSVRFADFIAAEQASLTSESDQSFWLDVVDTHSPAQLPAAWAESEAPREPLHIRVPYVDLEDDLRKLAVDAKTSLKSVLLAAHLKVLGMVSGEESFHTGVVYHGRLEAPGADRVLGMHLNTLPFPARRGAARTWRELVEGVYRQETEIWSH</sequence>
<dbReference type="PROSITE" id="PS00012">
    <property type="entry name" value="PHOSPHOPANTETHEINE"/>
    <property type="match status" value="5"/>
</dbReference>
<accession>A0ABW0XDC4</accession>
<dbReference type="Gene3D" id="3.30.559.30">
    <property type="entry name" value="Nonribosomal peptide synthetase, condensation domain"/>
    <property type="match status" value="6"/>
</dbReference>
<evidence type="ECO:0000256" key="2">
    <source>
        <dbReference type="ARBA" id="ARBA00022450"/>
    </source>
</evidence>
<dbReference type="NCBIfam" id="TIGR01733">
    <property type="entry name" value="AA-adenyl-dom"/>
    <property type="match status" value="5"/>
</dbReference>
<dbReference type="InterPro" id="IPR020806">
    <property type="entry name" value="PKS_PP-bd"/>
</dbReference>
<dbReference type="PROSITE" id="PS50862">
    <property type="entry name" value="AA_TRNA_LIGASE_II"/>
    <property type="match status" value="1"/>
</dbReference>
<dbReference type="InterPro" id="IPR000873">
    <property type="entry name" value="AMP-dep_synth/lig_dom"/>
</dbReference>
<dbReference type="InterPro" id="IPR023213">
    <property type="entry name" value="CAT-like_dom_sf"/>
</dbReference>
<feature type="domain" description="Carrier" evidence="4">
    <location>
        <begin position="4209"/>
        <end position="4283"/>
    </location>
</feature>
<dbReference type="Pfam" id="PF13193">
    <property type="entry name" value="AMP-binding_C"/>
    <property type="match status" value="5"/>
</dbReference>
<feature type="domain" description="Carrier" evidence="4">
    <location>
        <begin position="2081"/>
        <end position="2155"/>
    </location>
</feature>
<dbReference type="CDD" id="cd19531">
    <property type="entry name" value="LCL_NRPS-like"/>
    <property type="match status" value="1"/>
</dbReference>
<dbReference type="Pfam" id="PF00501">
    <property type="entry name" value="AMP-binding"/>
    <property type="match status" value="5"/>
</dbReference>
<dbReference type="RefSeq" id="WP_380229402.1">
    <property type="nucleotide sequence ID" value="NZ_JBHSOF010000066.1"/>
</dbReference>
<dbReference type="EMBL" id="JBHSOF010000066">
    <property type="protein sequence ID" value="MFC5667733.1"/>
    <property type="molecule type" value="Genomic_DNA"/>
</dbReference>
<keyword evidence="7" id="KW-1185">Reference proteome</keyword>
<feature type="domain" description="Carrier" evidence="4">
    <location>
        <begin position="1016"/>
        <end position="1090"/>
    </location>
</feature>
<dbReference type="CDD" id="cd17646">
    <property type="entry name" value="A_NRPS_AB3403-like"/>
    <property type="match status" value="1"/>
</dbReference>
<dbReference type="PROSITE" id="PS50075">
    <property type="entry name" value="CARRIER"/>
    <property type="match status" value="5"/>
</dbReference>
<feature type="domain" description="Carrier" evidence="4">
    <location>
        <begin position="3141"/>
        <end position="3215"/>
    </location>
</feature>
<dbReference type="NCBIfam" id="NF003417">
    <property type="entry name" value="PRK04813.1"/>
    <property type="match status" value="5"/>
</dbReference>
<dbReference type="PANTHER" id="PTHR45527">
    <property type="entry name" value="NONRIBOSOMAL PEPTIDE SYNTHETASE"/>
    <property type="match status" value="1"/>
</dbReference>
<dbReference type="Pfam" id="PF00550">
    <property type="entry name" value="PP-binding"/>
    <property type="match status" value="5"/>
</dbReference>
<dbReference type="InterPro" id="IPR006162">
    <property type="entry name" value="Ppantetheine_attach_site"/>
</dbReference>
<dbReference type="PANTHER" id="PTHR45527:SF1">
    <property type="entry name" value="FATTY ACID SYNTHASE"/>
    <property type="match status" value="1"/>
</dbReference>
<dbReference type="Proteomes" id="UP001595975">
    <property type="component" value="Unassembled WGS sequence"/>
</dbReference>
<dbReference type="InterPro" id="IPR036736">
    <property type="entry name" value="ACP-like_sf"/>
</dbReference>